<dbReference type="OrthoDB" id="252678at2"/>
<dbReference type="EMBL" id="QUNO01000010">
    <property type="protein sequence ID" value="REH42879.1"/>
    <property type="molecule type" value="Genomic_DNA"/>
</dbReference>
<dbReference type="PANTHER" id="PTHR30146:SF153">
    <property type="entry name" value="LACTOSE OPERON REPRESSOR"/>
    <property type="match status" value="1"/>
</dbReference>
<evidence type="ECO:0000256" key="2">
    <source>
        <dbReference type="ARBA" id="ARBA00023125"/>
    </source>
</evidence>
<keyword evidence="6" id="KW-1185">Reference proteome</keyword>
<dbReference type="Gene3D" id="3.40.50.2300">
    <property type="match status" value="2"/>
</dbReference>
<dbReference type="PROSITE" id="PS50932">
    <property type="entry name" value="HTH_LACI_2"/>
    <property type="match status" value="1"/>
</dbReference>
<dbReference type="GO" id="GO:0003700">
    <property type="term" value="F:DNA-binding transcription factor activity"/>
    <property type="evidence" value="ECO:0007669"/>
    <property type="project" value="TreeGrafter"/>
</dbReference>
<gene>
    <name evidence="5" type="ORF">BCF44_110381</name>
</gene>
<dbReference type="PANTHER" id="PTHR30146">
    <property type="entry name" value="LACI-RELATED TRANSCRIPTIONAL REPRESSOR"/>
    <property type="match status" value="1"/>
</dbReference>
<keyword evidence="1" id="KW-0805">Transcription regulation</keyword>
<evidence type="ECO:0000313" key="6">
    <source>
        <dbReference type="Proteomes" id="UP000256269"/>
    </source>
</evidence>
<keyword evidence="2 5" id="KW-0238">DNA-binding</keyword>
<dbReference type="RefSeq" id="WP_116177660.1">
    <property type="nucleotide sequence ID" value="NZ_CP144375.1"/>
</dbReference>
<dbReference type="InterPro" id="IPR046335">
    <property type="entry name" value="LacI/GalR-like_sensor"/>
</dbReference>
<dbReference type="SUPFAM" id="SSF47413">
    <property type="entry name" value="lambda repressor-like DNA-binding domains"/>
    <property type="match status" value="1"/>
</dbReference>
<keyword evidence="3" id="KW-0804">Transcription</keyword>
<dbReference type="Gene3D" id="1.10.260.40">
    <property type="entry name" value="lambda repressor-like DNA-binding domains"/>
    <property type="match status" value="1"/>
</dbReference>
<dbReference type="Proteomes" id="UP000256269">
    <property type="component" value="Unassembled WGS sequence"/>
</dbReference>
<reference evidence="5 6" key="1">
    <citation type="submission" date="2018-08" db="EMBL/GenBank/DDBJ databases">
        <title>Genomic Encyclopedia of Archaeal and Bacterial Type Strains, Phase II (KMG-II): from individual species to whole genera.</title>
        <authorList>
            <person name="Goeker M."/>
        </authorList>
    </citation>
    <scope>NUCLEOTIDE SEQUENCE [LARGE SCALE GENOMIC DNA]</scope>
    <source>
        <strain evidence="5 6">DSM 45791</strain>
    </source>
</reference>
<evidence type="ECO:0000256" key="1">
    <source>
        <dbReference type="ARBA" id="ARBA00023015"/>
    </source>
</evidence>
<evidence type="ECO:0000256" key="3">
    <source>
        <dbReference type="ARBA" id="ARBA00023163"/>
    </source>
</evidence>
<dbReference type="AlphaFoldDB" id="A0A3E0HDR2"/>
<evidence type="ECO:0000313" key="5">
    <source>
        <dbReference type="EMBL" id="REH42879.1"/>
    </source>
</evidence>
<protein>
    <submittedName>
        <fullName evidence="5">DNA-binding LacI/PurR family transcriptional regulator</fullName>
    </submittedName>
</protein>
<sequence length="341" mass="35842">MVTIVDVAKAAGVAPSTVSYVISGKRRISPSTRRRVEQCIRDLGYHPNAGARALASSRTNVLALAVPLRADLNLSVIMQFVSSVVTAARAHDLDLLLLTKDDGPAELRRVASSSIADALIVMDVESADGRIPMLSTLDRPAVLIGLPEQPNGLSCVDLDFTAAAATCVHHLADLGHRDIALIGPSPEVYRRGTSFAGRFRRGFDNAADERGVRVTAHPCGHSYDAAMACLDQVFAADPDITGIVVHNEAVLPDVLAGLAARGRRVPEDISVVAVCPDDMAESGAVALTSVAIPAVEVGELAVRMTIRQLAGPPEPEVNLLPPRLTVRQSTTLAPAVATARG</sequence>
<dbReference type="SMART" id="SM00354">
    <property type="entry name" value="HTH_LACI"/>
    <property type="match status" value="1"/>
</dbReference>
<dbReference type="CDD" id="cd01392">
    <property type="entry name" value="HTH_LacI"/>
    <property type="match status" value="1"/>
</dbReference>
<dbReference type="InterPro" id="IPR010982">
    <property type="entry name" value="Lambda_DNA-bd_dom_sf"/>
</dbReference>
<organism evidence="5 6">
    <name type="scientific">Kutzneria buriramensis</name>
    <dbReference type="NCBI Taxonomy" id="1045776"/>
    <lineage>
        <taxon>Bacteria</taxon>
        <taxon>Bacillati</taxon>
        <taxon>Actinomycetota</taxon>
        <taxon>Actinomycetes</taxon>
        <taxon>Pseudonocardiales</taxon>
        <taxon>Pseudonocardiaceae</taxon>
        <taxon>Kutzneria</taxon>
    </lineage>
</organism>
<dbReference type="InterPro" id="IPR000843">
    <property type="entry name" value="HTH_LacI"/>
</dbReference>
<accession>A0A3E0HDR2</accession>
<dbReference type="Pfam" id="PF13377">
    <property type="entry name" value="Peripla_BP_3"/>
    <property type="match status" value="1"/>
</dbReference>
<dbReference type="CDD" id="cd06267">
    <property type="entry name" value="PBP1_LacI_sugar_binding-like"/>
    <property type="match status" value="1"/>
</dbReference>
<dbReference type="SUPFAM" id="SSF53822">
    <property type="entry name" value="Periplasmic binding protein-like I"/>
    <property type="match status" value="1"/>
</dbReference>
<comment type="caution">
    <text evidence="5">The sequence shown here is derived from an EMBL/GenBank/DDBJ whole genome shotgun (WGS) entry which is preliminary data.</text>
</comment>
<dbReference type="GO" id="GO:0000976">
    <property type="term" value="F:transcription cis-regulatory region binding"/>
    <property type="evidence" value="ECO:0007669"/>
    <property type="project" value="TreeGrafter"/>
</dbReference>
<dbReference type="Pfam" id="PF00356">
    <property type="entry name" value="LacI"/>
    <property type="match status" value="1"/>
</dbReference>
<dbReference type="InterPro" id="IPR028082">
    <property type="entry name" value="Peripla_BP_I"/>
</dbReference>
<proteinExistence type="predicted"/>
<evidence type="ECO:0000259" key="4">
    <source>
        <dbReference type="PROSITE" id="PS50932"/>
    </source>
</evidence>
<feature type="domain" description="HTH lacI-type" evidence="4">
    <location>
        <begin position="2"/>
        <end position="56"/>
    </location>
</feature>
<name>A0A3E0HDR2_9PSEU</name>